<name>A0AAU7E7K0_9BACT</name>
<dbReference type="RefSeq" id="WP_348518660.1">
    <property type="nucleotide sequence ID" value="NZ_CP155620.1"/>
</dbReference>
<reference evidence="2" key="1">
    <citation type="submission" date="2024-05" db="EMBL/GenBank/DDBJ databases">
        <title>Campylobacter coli isolated from environmental waters in Slovenia.</title>
        <authorList>
            <person name="Zautner A.E."/>
            <person name="Bunk B."/>
            <person name="Riedel T."/>
            <person name="Sproeer C."/>
        </authorList>
    </citation>
    <scope>NUCLEOTIDE SEQUENCE</scope>
    <source>
        <strain evidence="2">CCS1377</strain>
    </source>
</reference>
<evidence type="ECO:0000259" key="1">
    <source>
        <dbReference type="Pfam" id="PF19694"/>
    </source>
</evidence>
<evidence type="ECO:0000313" key="2">
    <source>
        <dbReference type="EMBL" id="XBJ29367.1"/>
    </source>
</evidence>
<gene>
    <name evidence="2" type="ORF">AAH949_00580</name>
</gene>
<accession>A0AAU7E7K0</accession>
<dbReference type="EMBL" id="CP155620">
    <property type="protein sequence ID" value="XBJ29367.1"/>
    <property type="molecule type" value="Genomic_DNA"/>
</dbReference>
<organism evidence="2">
    <name type="scientific">Campylobacter sp. CCS1377</name>
    <dbReference type="NCBI Taxonomy" id="3158229"/>
    <lineage>
        <taxon>Bacteria</taxon>
        <taxon>Pseudomonadati</taxon>
        <taxon>Campylobacterota</taxon>
        <taxon>Epsilonproteobacteria</taxon>
        <taxon>Campylobacterales</taxon>
        <taxon>Campylobacteraceae</taxon>
        <taxon>Campylobacter</taxon>
    </lineage>
</organism>
<dbReference type="AlphaFoldDB" id="A0AAU7E7K0"/>
<dbReference type="InterPro" id="IPR045676">
    <property type="entry name" value="DUF6194"/>
</dbReference>
<proteinExistence type="predicted"/>
<sequence>MVYKFTHKEHSFFYNPDRVLKNGVYFCTIKENDGINDKTSNLNREGVFRLSCSIYEQDYQKLFGQKPKKALKGEVVNLNYDFSMLDFIMPHLIYAYMGYICINNPSRKNFEIFKGYLGLSCQKVIKTYQKKDKK</sequence>
<feature type="domain" description="DUF6194" evidence="1">
    <location>
        <begin position="8"/>
        <end position="131"/>
    </location>
</feature>
<dbReference type="Pfam" id="PF19694">
    <property type="entry name" value="DUF6194"/>
    <property type="match status" value="1"/>
</dbReference>
<protein>
    <submittedName>
        <fullName evidence="2">DUF6194 family protein</fullName>
    </submittedName>
</protein>